<evidence type="ECO:0000259" key="1">
    <source>
        <dbReference type="Pfam" id="PF18735"/>
    </source>
</evidence>
<dbReference type="InterPro" id="IPR041519">
    <property type="entry name" value="HEPN_RiboL-PSP"/>
</dbReference>
<accession>A0ABP3D849</accession>
<feature type="domain" description="RiboL-PSP-HEPN" evidence="1">
    <location>
        <begin position="18"/>
        <end position="153"/>
    </location>
</feature>
<dbReference type="Pfam" id="PF18735">
    <property type="entry name" value="HEPN_RiboL-PSP"/>
    <property type="match status" value="1"/>
</dbReference>
<comment type="caution">
    <text evidence="2">The sequence shown here is derived from an EMBL/GenBank/DDBJ whole genome shotgun (WGS) entry which is preliminary data.</text>
</comment>
<evidence type="ECO:0000313" key="2">
    <source>
        <dbReference type="EMBL" id="GAA0225836.1"/>
    </source>
</evidence>
<keyword evidence="3" id="KW-1185">Reference proteome</keyword>
<organism evidence="2 3">
    <name type="scientific">Saccharothrix mutabilis subsp. mutabilis</name>
    <dbReference type="NCBI Taxonomy" id="66855"/>
    <lineage>
        <taxon>Bacteria</taxon>
        <taxon>Bacillati</taxon>
        <taxon>Actinomycetota</taxon>
        <taxon>Actinomycetes</taxon>
        <taxon>Pseudonocardiales</taxon>
        <taxon>Pseudonocardiaceae</taxon>
        <taxon>Saccharothrix</taxon>
    </lineage>
</organism>
<name>A0ABP3D849_9PSEU</name>
<proteinExistence type="predicted"/>
<reference evidence="3" key="1">
    <citation type="journal article" date="2019" name="Int. J. Syst. Evol. Microbiol.">
        <title>The Global Catalogue of Microorganisms (GCM) 10K type strain sequencing project: providing services to taxonomists for standard genome sequencing and annotation.</title>
        <authorList>
            <consortium name="The Broad Institute Genomics Platform"/>
            <consortium name="The Broad Institute Genome Sequencing Center for Infectious Disease"/>
            <person name="Wu L."/>
            <person name="Ma J."/>
        </authorList>
    </citation>
    <scope>NUCLEOTIDE SEQUENCE [LARGE SCALE GENOMIC DNA]</scope>
    <source>
        <strain evidence="3">JCM 3380</strain>
    </source>
</reference>
<evidence type="ECO:0000313" key="3">
    <source>
        <dbReference type="Proteomes" id="UP001500416"/>
    </source>
</evidence>
<sequence length="176" mass="19719">MGTITWPPRQIDPLKAQLESLASTIQSPPKQLGDNETAWLTRFLVIRSCGFLEQVVIEVLRTYVREKSYGMVKSFATSHLDHMANPTAGNLCALVGRLDANLADALKTFLDENDQYYYRELAALVDKRHRIAHGLNEGVNQSKALTFKDVAVAISKWFIDNFDPRDGVAAKLKPKT</sequence>
<protein>
    <recommendedName>
        <fullName evidence="1">RiboL-PSP-HEPN domain-containing protein</fullName>
    </recommendedName>
</protein>
<gene>
    <name evidence="2" type="ORF">GCM10010492_25100</name>
</gene>
<dbReference type="Proteomes" id="UP001500416">
    <property type="component" value="Unassembled WGS sequence"/>
</dbReference>
<dbReference type="EMBL" id="BAAABU010000004">
    <property type="protein sequence ID" value="GAA0225836.1"/>
    <property type="molecule type" value="Genomic_DNA"/>
</dbReference>
<dbReference type="RefSeq" id="WP_343933915.1">
    <property type="nucleotide sequence ID" value="NZ_BAAABU010000004.1"/>
</dbReference>